<dbReference type="InterPro" id="IPR002213">
    <property type="entry name" value="UDP_glucos_trans"/>
</dbReference>
<dbReference type="Pfam" id="PF00201">
    <property type="entry name" value="UDPGT"/>
    <property type="match status" value="1"/>
</dbReference>
<evidence type="ECO:0000313" key="7">
    <source>
        <dbReference type="Proteomes" id="UP001497457"/>
    </source>
</evidence>
<dbReference type="EMBL" id="OZ075120">
    <property type="protein sequence ID" value="CAL4896256.1"/>
    <property type="molecule type" value="Genomic_DNA"/>
</dbReference>
<dbReference type="PANTHER" id="PTHR48046">
    <property type="entry name" value="UDP-GLYCOSYLTRANSFERASE 72E1"/>
    <property type="match status" value="1"/>
</dbReference>
<dbReference type="PANTHER" id="PTHR48046:SF6">
    <property type="entry name" value="GLYCOSYLTRANSFERASE"/>
    <property type="match status" value="1"/>
</dbReference>
<dbReference type="Proteomes" id="UP001497457">
    <property type="component" value="Chromosome 10rd"/>
</dbReference>
<evidence type="ECO:0000256" key="4">
    <source>
        <dbReference type="RuleBase" id="RU003718"/>
    </source>
</evidence>
<keyword evidence="3 4" id="KW-0808">Transferase</keyword>
<evidence type="ECO:0000256" key="2">
    <source>
        <dbReference type="ARBA" id="ARBA00022676"/>
    </source>
</evidence>
<proteinExistence type="inferred from homology"/>
<evidence type="ECO:0000256" key="5">
    <source>
        <dbReference type="RuleBase" id="RU362057"/>
    </source>
</evidence>
<gene>
    <name evidence="6" type="ORF">URODEC1_LOCUS6531</name>
</gene>
<organism evidence="6 7">
    <name type="scientific">Urochloa decumbens</name>
    <dbReference type="NCBI Taxonomy" id="240449"/>
    <lineage>
        <taxon>Eukaryota</taxon>
        <taxon>Viridiplantae</taxon>
        <taxon>Streptophyta</taxon>
        <taxon>Embryophyta</taxon>
        <taxon>Tracheophyta</taxon>
        <taxon>Spermatophyta</taxon>
        <taxon>Magnoliopsida</taxon>
        <taxon>Liliopsida</taxon>
        <taxon>Poales</taxon>
        <taxon>Poaceae</taxon>
        <taxon>PACMAD clade</taxon>
        <taxon>Panicoideae</taxon>
        <taxon>Panicodae</taxon>
        <taxon>Paniceae</taxon>
        <taxon>Melinidinae</taxon>
        <taxon>Urochloa</taxon>
    </lineage>
</organism>
<keyword evidence="7" id="KW-1185">Reference proteome</keyword>
<dbReference type="AlphaFoldDB" id="A0ABC8VTB3"/>
<protein>
    <recommendedName>
        <fullName evidence="5">Glycosyltransferase</fullName>
        <ecNumber evidence="5">2.4.1.-</ecNumber>
    </recommendedName>
</protein>
<dbReference type="SUPFAM" id="SSF53756">
    <property type="entry name" value="UDP-Glycosyltransferase/glycogen phosphorylase"/>
    <property type="match status" value="1"/>
</dbReference>
<evidence type="ECO:0000313" key="6">
    <source>
        <dbReference type="EMBL" id="CAL4896256.1"/>
    </source>
</evidence>
<reference evidence="6 7" key="2">
    <citation type="submission" date="2024-10" db="EMBL/GenBank/DDBJ databases">
        <authorList>
            <person name="Ryan C."/>
        </authorList>
    </citation>
    <scope>NUCLEOTIDE SEQUENCE [LARGE SCALE GENOMIC DNA]</scope>
</reference>
<dbReference type="GO" id="GO:0016757">
    <property type="term" value="F:glycosyltransferase activity"/>
    <property type="evidence" value="ECO:0007669"/>
    <property type="project" value="UniProtKB-KW"/>
</dbReference>
<comment type="similarity">
    <text evidence="1 4">Belongs to the UDP-glycosyltransferase family.</text>
</comment>
<keyword evidence="2 4" id="KW-0328">Glycosyltransferase</keyword>
<dbReference type="InterPro" id="IPR035595">
    <property type="entry name" value="UDP_glycos_trans_CS"/>
</dbReference>
<dbReference type="EC" id="2.4.1.-" evidence="5"/>
<dbReference type="CDD" id="cd03784">
    <property type="entry name" value="GT1_Gtf-like"/>
    <property type="match status" value="1"/>
</dbReference>
<dbReference type="Gene3D" id="3.40.50.2000">
    <property type="entry name" value="Glycogen Phosphorylase B"/>
    <property type="match status" value="2"/>
</dbReference>
<evidence type="ECO:0000256" key="1">
    <source>
        <dbReference type="ARBA" id="ARBA00009995"/>
    </source>
</evidence>
<sequence length="476" mass="50948">MELVQEAASRPRVILFCSPCMGHLIPMLEFARRLVADHGLVATVLFASATPSPSEEYLAVAAAAPEGVDLVALPADEATLALPSSALVRDRIAHAVACSLPRVLQIARSLAPPLAALVADASSTAALGVAAELGLPLYVFFPTPWTLLSLLLHLPELEAAVPGEYRDAAEPIRLPGCVPIAASDLPSPMLAGRSSAAYARFRHAANAFRKVGGFLVNTFQDIEPAVLGRVDGLRLPVHAVGPLVLTRPATVARDHGCLRWLDQQPRGSVVYLSFGSGGTLTWQQTAELALGLEMSRHRFVWVVKRPSEDPLGCGTFFGNQEGADAALDFLPEGFLERTTSMGLVIESWAPQTAIMSHPSIGCFVTHCGWNSVLEGILNNVPLVAWPLYAEQRINAAMLEQQVGVATRVKLSEGGLVCKEEVARVIKCVMETSDGEILRKRICEMKDRAVHAFSVEGSSTQAIAQIAKIWKSCSCAN</sequence>
<name>A0ABC8VTB3_9POAL</name>
<dbReference type="PROSITE" id="PS00375">
    <property type="entry name" value="UDPGT"/>
    <property type="match status" value="1"/>
</dbReference>
<evidence type="ECO:0000256" key="3">
    <source>
        <dbReference type="ARBA" id="ARBA00022679"/>
    </source>
</evidence>
<accession>A0ABC8VTB3</accession>
<dbReference type="FunFam" id="3.40.50.2000:FF:000056">
    <property type="entry name" value="Glycosyltransferase"/>
    <property type="match status" value="1"/>
</dbReference>
<reference evidence="7" key="1">
    <citation type="submission" date="2024-06" db="EMBL/GenBank/DDBJ databases">
        <authorList>
            <person name="Ryan C."/>
        </authorList>
    </citation>
    <scope>NUCLEOTIDE SEQUENCE [LARGE SCALE GENOMIC DNA]</scope>
</reference>